<evidence type="ECO:0000256" key="2">
    <source>
        <dbReference type="SAM" id="SignalP"/>
    </source>
</evidence>
<dbReference type="SUPFAM" id="SSF56436">
    <property type="entry name" value="C-type lectin-like"/>
    <property type="match status" value="2"/>
</dbReference>
<dbReference type="EMBL" id="JBHFQA010000009">
    <property type="protein sequence ID" value="KAL2093597.1"/>
    <property type="molecule type" value="Genomic_DNA"/>
</dbReference>
<dbReference type="InterPro" id="IPR018378">
    <property type="entry name" value="C-type_lectin_CS"/>
</dbReference>
<keyword evidence="1" id="KW-1015">Disulfide bond</keyword>
<dbReference type="Gene3D" id="3.10.100.10">
    <property type="entry name" value="Mannose-Binding Protein A, subunit A"/>
    <property type="match status" value="2"/>
</dbReference>
<dbReference type="AlphaFoldDB" id="A0ABD1K398"/>
<feature type="signal peptide" evidence="2">
    <location>
        <begin position="1"/>
        <end position="21"/>
    </location>
</feature>
<dbReference type="PANTHER" id="PTHR45784">
    <property type="entry name" value="C-TYPE LECTIN DOMAIN FAMILY 20 MEMBER A-RELATED"/>
    <property type="match status" value="1"/>
</dbReference>
<comment type="caution">
    <text evidence="4">The sequence shown here is derived from an EMBL/GenBank/DDBJ whole genome shotgun (WGS) entry which is preliminary data.</text>
</comment>
<keyword evidence="2" id="KW-0732">Signal</keyword>
<dbReference type="PROSITE" id="PS50041">
    <property type="entry name" value="C_TYPE_LECTIN_2"/>
    <property type="match status" value="2"/>
</dbReference>
<dbReference type="PANTHER" id="PTHR45784:SF3">
    <property type="entry name" value="C-TYPE LECTIN DOMAIN FAMILY 4 MEMBER K-LIKE-RELATED"/>
    <property type="match status" value="1"/>
</dbReference>
<sequence>MLPFLVFVLLLMFQLFCFVLPENQDKNILVNTRMSWNQAQLYCRQHYTDLASIPNSNVETEINNLIGGNLGQYIWTGLFADNWEWSNSSKMSSFRNWKIAPTSYGNCTAVDVNNGSLWDSLSCELKLPFICEGGKNILVNTRMSWNQAQLYCRQHYTDLASIPNSTVETEINNLIGGNLGQYIWTGLFLDSWEWSNSSKMSSFRNWKIAPTSYGNCAAVDVNNGSLWDNLSCELNLPFICEGGRSKLRWSPSVHFALNTSEFFIFPCM</sequence>
<gene>
    <name evidence="4" type="ORF">ACEWY4_010909</name>
</gene>
<dbReference type="PROSITE" id="PS00615">
    <property type="entry name" value="C_TYPE_LECTIN_1"/>
    <property type="match status" value="1"/>
</dbReference>
<organism evidence="4 5">
    <name type="scientific">Coilia grayii</name>
    <name type="common">Gray's grenadier anchovy</name>
    <dbReference type="NCBI Taxonomy" id="363190"/>
    <lineage>
        <taxon>Eukaryota</taxon>
        <taxon>Metazoa</taxon>
        <taxon>Chordata</taxon>
        <taxon>Craniata</taxon>
        <taxon>Vertebrata</taxon>
        <taxon>Euteleostomi</taxon>
        <taxon>Actinopterygii</taxon>
        <taxon>Neopterygii</taxon>
        <taxon>Teleostei</taxon>
        <taxon>Clupei</taxon>
        <taxon>Clupeiformes</taxon>
        <taxon>Clupeoidei</taxon>
        <taxon>Engraulidae</taxon>
        <taxon>Coilinae</taxon>
        <taxon>Coilia</taxon>
    </lineage>
</organism>
<evidence type="ECO:0000313" key="4">
    <source>
        <dbReference type="EMBL" id="KAL2093597.1"/>
    </source>
</evidence>
<evidence type="ECO:0000256" key="1">
    <source>
        <dbReference type="ARBA" id="ARBA00023157"/>
    </source>
</evidence>
<keyword evidence="5" id="KW-1185">Reference proteome</keyword>
<dbReference type="InterPro" id="IPR001304">
    <property type="entry name" value="C-type_lectin-like"/>
</dbReference>
<feature type="domain" description="C-type lectin" evidence="3">
    <location>
        <begin position="13"/>
        <end position="132"/>
    </location>
</feature>
<evidence type="ECO:0000259" key="3">
    <source>
        <dbReference type="PROSITE" id="PS50041"/>
    </source>
</evidence>
<reference evidence="4 5" key="1">
    <citation type="submission" date="2024-09" db="EMBL/GenBank/DDBJ databases">
        <title>A chromosome-level genome assembly of Gray's grenadier anchovy, Coilia grayii.</title>
        <authorList>
            <person name="Fu Z."/>
        </authorList>
    </citation>
    <scope>NUCLEOTIDE SEQUENCE [LARGE SCALE GENOMIC DNA]</scope>
    <source>
        <strain evidence="4">G4</strain>
        <tissue evidence="4">Muscle</tissue>
    </source>
</reference>
<dbReference type="InterPro" id="IPR016187">
    <property type="entry name" value="CTDL_fold"/>
</dbReference>
<dbReference type="InterPro" id="IPR016186">
    <property type="entry name" value="C-type_lectin-like/link_sf"/>
</dbReference>
<protein>
    <recommendedName>
        <fullName evidence="3">C-type lectin domain-containing protein</fullName>
    </recommendedName>
</protein>
<evidence type="ECO:0000313" key="5">
    <source>
        <dbReference type="Proteomes" id="UP001591681"/>
    </source>
</evidence>
<dbReference type="Proteomes" id="UP001591681">
    <property type="component" value="Unassembled WGS sequence"/>
</dbReference>
<accession>A0ABD1K398</accession>
<feature type="domain" description="C-type lectin" evidence="3">
    <location>
        <begin position="142"/>
        <end position="241"/>
    </location>
</feature>
<dbReference type="Pfam" id="PF00059">
    <property type="entry name" value="Lectin_C"/>
    <property type="match status" value="2"/>
</dbReference>
<feature type="chain" id="PRO_5044748854" description="C-type lectin domain-containing protein" evidence="2">
    <location>
        <begin position="22"/>
        <end position="268"/>
    </location>
</feature>
<dbReference type="SMART" id="SM00034">
    <property type="entry name" value="CLECT"/>
    <property type="match status" value="2"/>
</dbReference>
<proteinExistence type="predicted"/>
<name>A0ABD1K398_9TELE</name>